<accession>A0A2D4FV52</accession>
<reference evidence="2" key="1">
    <citation type="submission" date="2017-07" db="EMBL/GenBank/DDBJ databases">
        <authorList>
            <person name="Mikheyev A."/>
            <person name="Grau M."/>
        </authorList>
    </citation>
    <scope>NUCLEOTIDE SEQUENCE</scope>
    <source>
        <tissue evidence="2">Venom_gland</tissue>
    </source>
</reference>
<name>A0A2D4FV52_MICCO</name>
<sequence length="120" mass="13249">MGTLKWLDHYQQQSVIDECAETKGSKPSGPKNNHEDVQLPNKEVQKVGKLSVENPEQPDVLISQNSQDGEEKPIASNVNWVQLTLDDDAPSDCIESWNETGPKSKTDFDSESISGDNAHT</sequence>
<protein>
    <submittedName>
        <fullName evidence="2">Uncharacterized protein</fullName>
    </submittedName>
</protein>
<dbReference type="AlphaFoldDB" id="A0A2D4FV52"/>
<evidence type="ECO:0000256" key="1">
    <source>
        <dbReference type="SAM" id="MobiDB-lite"/>
    </source>
</evidence>
<feature type="region of interest" description="Disordered" evidence="1">
    <location>
        <begin position="89"/>
        <end position="120"/>
    </location>
</feature>
<feature type="compositionally biased region" description="Polar residues" evidence="1">
    <location>
        <begin position="111"/>
        <end position="120"/>
    </location>
</feature>
<proteinExistence type="predicted"/>
<reference evidence="2" key="2">
    <citation type="submission" date="2017-11" db="EMBL/GenBank/DDBJ databases">
        <title>Coralsnake Venomics: Analyses of Venom Gland Transcriptomes and Proteomes of Six Brazilian Taxa.</title>
        <authorList>
            <person name="Aird S.D."/>
            <person name="Jorge da Silva N."/>
            <person name="Qiu L."/>
            <person name="Villar-Briones A."/>
            <person name="Aparecida-Saddi V."/>
            <person name="Campos-Telles M.P."/>
            <person name="Grau M."/>
            <person name="Mikheyev A.S."/>
        </authorList>
    </citation>
    <scope>NUCLEOTIDE SEQUENCE</scope>
    <source>
        <tissue evidence="2">Venom_gland</tissue>
    </source>
</reference>
<organism evidence="2">
    <name type="scientific">Micrurus corallinus</name>
    <name type="common">Brazilian coral snake</name>
    <dbReference type="NCBI Taxonomy" id="54390"/>
    <lineage>
        <taxon>Eukaryota</taxon>
        <taxon>Metazoa</taxon>
        <taxon>Chordata</taxon>
        <taxon>Craniata</taxon>
        <taxon>Vertebrata</taxon>
        <taxon>Euteleostomi</taxon>
        <taxon>Lepidosauria</taxon>
        <taxon>Squamata</taxon>
        <taxon>Bifurcata</taxon>
        <taxon>Unidentata</taxon>
        <taxon>Episquamata</taxon>
        <taxon>Toxicofera</taxon>
        <taxon>Serpentes</taxon>
        <taxon>Colubroidea</taxon>
        <taxon>Elapidae</taxon>
        <taxon>Elapinae</taxon>
        <taxon>Micrurus</taxon>
    </lineage>
</organism>
<dbReference type="EMBL" id="IACJ01091865">
    <property type="protein sequence ID" value="LAA51332.1"/>
    <property type="molecule type" value="Transcribed_RNA"/>
</dbReference>
<evidence type="ECO:0000313" key="2">
    <source>
        <dbReference type="EMBL" id="LAA51332.1"/>
    </source>
</evidence>
<feature type="region of interest" description="Disordered" evidence="1">
    <location>
        <begin position="21"/>
        <end position="43"/>
    </location>
</feature>